<sequence length="445" mass="47277">MKKGFIEGSLDRVFKLKKNNTTIGREILAGTTIFIAMSYILFVNPSVLGAAGMDQGAIFAATALAAIIGCVATAFLANYPIAIAPSLGSNAFFAYTVVVGMKIPWQTALAGVFVASLLFLLVTVFKVREKIINNIPADLKSAIAAGIGLFVAFVGLQNGGLVQKDKSTLLTITDFHNPTVWLTVFGLVLTLILVARKVPGNMLIGMAATSILGILTGLIKMPKAIVAPIPSIKPTFAQALFHVKDVFTPQMLTVVIIFFLVAFFDTTGTVVGLLEQAGLMKRGEKVSPRVGKVLLSDAISMTGSSIFGSSPTSAYVESSTGIAVGGRTGLTSLTVAVFFAASLFFSPLLSVVTSQVTAPIMIIVGSYMVTSLGNIDWNKFESAFPAFVTIAGMPLFYDISYGFAFGVMSYVIIMVVKGKAKKVHPIMYLAFLIFLFLLFALNLAH</sequence>
<evidence type="ECO:0000256" key="7">
    <source>
        <dbReference type="ARBA" id="ARBA00023136"/>
    </source>
</evidence>
<feature type="transmembrane region" description="Helical" evidence="9">
    <location>
        <begin position="178"/>
        <end position="195"/>
    </location>
</feature>
<evidence type="ECO:0000256" key="2">
    <source>
        <dbReference type="ARBA" id="ARBA00005697"/>
    </source>
</evidence>
<accession>A0AAU9D8P1</accession>
<keyword evidence="4 8" id="KW-1003">Cell membrane</keyword>
<dbReference type="InterPro" id="IPR026033">
    <property type="entry name" value="Azg-like_bact_archaea"/>
</dbReference>
<dbReference type="PANTHER" id="PTHR43337:SF11">
    <property type="entry name" value="GUANINE_HYPOXANTHINE PERMEASE PBUG"/>
    <property type="match status" value="1"/>
</dbReference>
<organism evidence="10 11">
    <name type="scientific">Xylocopilactobacillus apis</name>
    <dbReference type="NCBI Taxonomy" id="2932183"/>
    <lineage>
        <taxon>Bacteria</taxon>
        <taxon>Bacillati</taxon>
        <taxon>Bacillota</taxon>
        <taxon>Bacilli</taxon>
        <taxon>Lactobacillales</taxon>
        <taxon>Lactobacillaceae</taxon>
        <taxon>Xylocopilactobacillus</taxon>
    </lineage>
</organism>
<dbReference type="EMBL" id="AP026801">
    <property type="protein sequence ID" value="BDR56040.1"/>
    <property type="molecule type" value="Genomic_DNA"/>
</dbReference>
<feature type="transmembrane region" description="Helical" evidence="9">
    <location>
        <begin position="57"/>
        <end position="76"/>
    </location>
</feature>
<dbReference type="AlphaFoldDB" id="A0AAU9D8P1"/>
<keyword evidence="7 8" id="KW-0472">Membrane</keyword>
<comment type="subcellular location">
    <subcellularLocation>
        <location evidence="1 8">Cell membrane</location>
        <topology evidence="1 8">Multi-pass membrane protein</topology>
    </subcellularLocation>
</comment>
<dbReference type="KEGG" id="xak:KIMC2_06020"/>
<evidence type="ECO:0000256" key="6">
    <source>
        <dbReference type="ARBA" id="ARBA00022989"/>
    </source>
</evidence>
<feature type="transmembrane region" description="Helical" evidence="9">
    <location>
        <begin position="425"/>
        <end position="444"/>
    </location>
</feature>
<protein>
    <submittedName>
        <fullName evidence="10">Guanine permease</fullName>
    </submittedName>
</protein>
<dbReference type="Pfam" id="PF00860">
    <property type="entry name" value="Xan_ur_permease"/>
    <property type="match status" value="1"/>
</dbReference>
<gene>
    <name evidence="10" type="ORF">KIMC2_06020</name>
</gene>
<feature type="transmembrane region" description="Helical" evidence="9">
    <location>
        <begin position="328"/>
        <end position="349"/>
    </location>
</feature>
<feature type="transmembrane region" description="Helical" evidence="9">
    <location>
        <begin position="107"/>
        <end position="127"/>
    </location>
</feature>
<comment type="similarity">
    <text evidence="2 8">Belongs to the nucleobase:cation symporter-2 (NCS2) (TC 2.A.40) family. Azg-like subfamily.</text>
</comment>
<evidence type="ECO:0000256" key="4">
    <source>
        <dbReference type="ARBA" id="ARBA00022475"/>
    </source>
</evidence>
<feature type="transmembrane region" description="Helical" evidence="9">
    <location>
        <begin position="251"/>
        <end position="274"/>
    </location>
</feature>
<dbReference type="PIRSF" id="PIRSF005353">
    <property type="entry name" value="PbuG"/>
    <property type="match status" value="1"/>
</dbReference>
<evidence type="ECO:0000313" key="11">
    <source>
        <dbReference type="Proteomes" id="UP001321804"/>
    </source>
</evidence>
<name>A0AAU9D8P1_9LACO</name>
<keyword evidence="11" id="KW-1185">Reference proteome</keyword>
<evidence type="ECO:0000256" key="9">
    <source>
        <dbReference type="SAM" id="Phobius"/>
    </source>
</evidence>
<evidence type="ECO:0000313" key="10">
    <source>
        <dbReference type="EMBL" id="BDR56040.1"/>
    </source>
</evidence>
<keyword evidence="5 8" id="KW-0812">Transmembrane</keyword>
<dbReference type="Proteomes" id="UP001321804">
    <property type="component" value="Chromosome"/>
</dbReference>
<feature type="transmembrane region" description="Helical" evidence="9">
    <location>
        <begin position="139"/>
        <end position="158"/>
    </location>
</feature>
<dbReference type="RefSeq" id="WP_317697882.1">
    <property type="nucleotide sequence ID" value="NZ_AP026801.1"/>
</dbReference>
<feature type="transmembrane region" description="Helical" evidence="9">
    <location>
        <begin position="395"/>
        <end position="413"/>
    </location>
</feature>
<dbReference type="GO" id="GO:0005886">
    <property type="term" value="C:plasma membrane"/>
    <property type="evidence" value="ECO:0007669"/>
    <property type="project" value="UniProtKB-SubCell"/>
</dbReference>
<dbReference type="PANTHER" id="PTHR43337">
    <property type="entry name" value="XANTHINE/URACIL PERMEASE C887.17-RELATED"/>
    <property type="match status" value="1"/>
</dbReference>
<evidence type="ECO:0000256" key="1">
    <source>
        <dbReference type="ARBA" id="ARBA00004651"/>
    </source>
</evidence>
<proteinExistence type="inferred from homology"/>
<evidence type="ECO:0000256" key="3">
    <source>
        <dbReference type="ARBA" id="ARBA00022448"/>
    </source>
</evidence>
<feature type="transmembrane region" description="Helical" evidence="9">
    <location>
        <begin position="202"/>
        <end position="219"/>
    </location>
</feature>
<evidence type="ECO:0000256" key="5">
    <source>
        <dbReference type="ARBA" id="ARBA00022692"/>
    </source>
</evidence>
<dbReference type="InterPro" id="IPR045018">
    <property type="entry name" value="Azg-like"/>
</dbReference>
<keyword evidence="6 8" id="KW-1133">Transmembrane helix</keyword>
<reference evidence="10 11" key="1">
    <citation type="journal article" date="2023" name="Microbiol. Spectr.">
        <title>Symbiosis of Carpenter Bees with Uncharacterized Lactic Acid Bacteria Showing NAD Auxotrophy.</title>
        <authorList>
            <person name="Kawasaki S."/>
            <person name="Ozawa K."/>
            <person name="Mori T."/>
            <person name="Yamamoto A."/>
            <person name="Ito M."/>
            <person name="Ohkuma M."/>
            <person name="Sakamoto M."/>
            <person name="Matsutani M."/>
        </authorList>
    </citation>
    <scope>NUCLEOTIDE SEQUENCE [LARGE SCALE GENOMIC DNA]</scope>
    <source>
        <strain evidence="10 11">KimC2</strain>
    </source>
</reference>
<dbReference type="GO" id="GO:0005345">
    <property type="term" value="F:purine nucleobase transmembrane transporter activity"/>
    <property type="evidence" value="ECO:0007669"/>
    <property type="project" value="TreeGrafter"/>
</dbReference>
<evidence type="ECO:0000256" key="8">
    <source>
        <dbReference type="PIRNR" id="PIRNR005353"/>
    </source>
</evidence>
<feature type="transmembrane region" description="Helical" evidence="9">
    <location>
        <begin position="356"/>
        <end position="375"/>
    </location>
</feature>
<feature type="transmembrane region" description="Helical" evidence="9">
    <location>
        <begin position="27"/>
        <end position="51"/>
    </location>
</feature>
<dbReference type="InterPro" id="IPR006043">
    <property type="entry name" value="NCS2"/>
</dbReference>
<keyword evidence="3 8" id="KW-0813">Transport</keyword>